<evidence type="ECO:0000256" key="4">
    <source>
        <dbReference type="ARBA" id="ARBA00022737"/>
    </source>
</evidence>
<proteinExistence type="inferred from homology"/>
<keyword evidence="10" id="KW-1185">Reference proteome</keyword>
<evidence type="ECO:0000256" key="7">
    <source>
        <dbReference type="HAMAP-Rule" id="MF_00523"/>
    </source>
</evidence>
<accession>A0ABP8KCI0</accession>
<comment type="caution">
    <text evidence="9">The sequence shown here is derived from an EMBL/GenBank/DDBJ whole genome shotgun (WGS) entry which is preliminary data.</text>
</comment>
<evidence type="ECO:0000256" key="1">
    <source>
        <dbReference type="ARBA" id="ARBA00022516"/>
    </source>
</evidence>
<feature type="domain" description="UDP-3-O-[3-hydroxymyristoyl] glucosamine N-acyltransferase non-repeat region" evidence="8">
    <location>
        <begin position="22"/>
        <end position="89"/>
    </location>
</feature>
<comment type="pathway">
    <text evidence="7">Bacterial outer membrane biogenesis; LPS lipid A biosynthesis.</text>
</comment>
<keyword evidence="5 7" id="KW-0443">Lipid metabolism</keyword>
<dbReference type="SUPFAM" id="SSF51161">
    <property type="entry name" value="Trimeric LpxA-like enzymes"/>
    <property type="match status" value="1"/>
</dbReference>
<dbReference type="PROSITE" id="PS00101">
    <property type="entry name" value="HEXAPEP_TRANSFERASES"/>
    <property type="match status" value="1"/>
</dbReference>
<reference evidence="10" key="1">
    <citation type="journal article" date="2019" name="Int. J. Syst. Evol. Microbiol.">
        <title>The Global Catalogue of Microorganisms (GCM) 10K type strain sequencing project: providing services to taxonomists for standard genome sequencing and annotation.</title>
        <authorList>
            <consortium name="The Broad Institute Genomics Platform"/>
            <consortium name="The Broad Institute Genome Sequencing Center for Infectious Disease"/>
            <person name="Wu L."/>
            <person name="Ma J."/>
        </authorList>
    </citation>
    <scope>NUCLEOTIDE SEQUENCE [LARGE SCALE GENOMIC DNA]</scope>
    <source>
        <strain evidence="10">JCM 17925</strain>
    </source>
</reference>
<comment type="similarity">
    <text evidence="7">Belongs to the transferase hexapeptide repeat family. LpxD subfamily.</text>
</comment>
<dbReference type="InterPro" id="IPR007691">
    <property type="entry name" value="LpxD"/>
</dbReference>
<keyword evidence="2 7" id="KW-0441">Lipid A biosynthesis</keyword>
<dbReference type="Proteomes" id="UP001500936">
    <property type="component" value="Unassembled WGS sequence"/>
</dbReference>
<dbReference type="Gene3D" id="3.40.1390.10">
    <property type="entry name" value="MurE/MurF, N-terminal domain"/>
    <property type="match status" value="1"/>
</dbReference>
<dbReference type="Pfam" id="PF00132">
    <property type="entry name" value="Hexapep"/>
    <property type="match status" value="2"/>
</dbReference>
<dbReference type="Pfam" id="PF04613">
    <property type="entry name" value="LpxD"/>
    <property type="match status" value="1"/>
</dbReference>
<evidence type="ECO:0000256" key="6">
    <source>
        <dbReference type="ARBA" id="ARBA00023315"/>
    </source>
</evidence>
<evidence type="ECO:0000313" key="10">
    <source>
        <dbReference type="Proteomes" id="UP001500936"/>
    </source>
</evidence>
<comment type="subunit">
    <text evidence="7">Homotrimer.</text>
</comment>
<dbReference type="InterPro" id="IPR011004">
    <property type="entry name" value="Trimer_LpxA-like_sf"/>
</dbReference>
<dbReference type="Gene3D" id="2.160.10.10">
    <property type="entry name" value="Hexapeptide repeat proteins"/>
    <property type="match status" value="1"/>
</dbReference>
<keyword evidence="1 7" id="KW-0444">Lipid biosynthesis</keyword>
<comment type="catalytic activity">
    <reaction evidence="7">
        <text>a UDP-3-O-[(3R)-3-hydroxyacyl]-alpha-D-glucosamine + a (3R)-hydroxyacyl-[ACP] = a UDP-2-N,3-O-bis[(3R)-3-hydroxyacyl]-alpha-D-glucosamine + holo-[ACP] + H(+)</text>
        <dbReference type="Rhea" id="RHEA:53836"/>
        <dbReference type="Rhea" id="RHEA-COMP:9685"/>
        <dbReference type="Rhea" id="RHEA-COMP:9945"/>
        <dbReference type="ChEBI" id="CHEBI:15378"/>
        <dbReference type="ChEBI" id="CHEBI:64479"/>
        <dbReference type="ChEBI" id="CHEBI:78827"/>
        <dbReference type="ChEBI" id="CHEBI:137740"/>
        <dbReference type="ChEBI" id="CHEBI:137748"/>
        <dbReference type="EC" id="2.3.1.191"/>
    </reaction>
</comment>
<dbReference type="NCBIfam" id="NF002060">
    <property type="entry name" value="PRK00892.1"/>
    <property type="match status" value="1"/>
</dbReference>
<name>A0ABP8KCI0_9BACT</name>
<protein>
    <recommendedName>
        <fullName evidence="7">UDP-3-O-acylglucosamine N-acyltransferase</fullName>
        <ecNumber evidence="7">2.3.1.191</ecNumber>
    </recommendedName>
</protein>
<sequence length="350" mass="37969">MEFTVKQIAMLLGGEVDGDDSLVINQLAKIEEGKPGCISFLSNPKYEPHLYTTQASAVIVDRSFTPKMAVPAALIFVDNSYSAFTRLLEEYHQRIAYKRAGIEQPSHLGDDSEVGDQIYRGAFSYIGRNCRIGHNVKIYPQAYIGDNVRIGDNTIIHSGVKILDNSVIGNYCTLHPNVVIGSEGFGFAPQTDGSFKAIPQLGNVILEDFVSIGANTTIDCATMGSTVIRQGAKLDNLIMIAHNVEIGKNTVIAAQTGVSGSTKIGDNCIIGGQVGFAGHLTIANRTKVGAQSGVGKSIKEEGTSLNGSPAFELNDHFRSLAVFRKLPQLEKRIHHVEKHLNNQEQHLNHK</sequence>
<evidence type="ECO:0000256" key="3">
    <source>
        <dbReference type="ARBA" id="ARBA00022679"/>
    </source>
</evidence>
<dbReference type="NCBIfam" id="TIGR01853">
    <property type="entry name" value="lipid_A_lpxD"/>
    <property type="match status" value="1"/>
</dbReference>
<comment type="function">
    <text evidence="7">Catalyzes the N-acylation of UDP-3-O-acylglucosamine using 3-hydroxyacyl-ACP as the acyl donor. Is involved in the biosynthesis of lipid A, a phosphorylated glycolipid that anchors the lipopolysaccharide to the outer membrane of the cell.</text>
</comment>
<evidence type="ECO:0000313" key="9">
    <source>
        <dbReference type="EMBL" id="GAA4404160.1"/>
    </source>
</evidence>
<dbReference type="InterPro" id="IPR018357">
    <property type="entry name" value="Hexapep_transf_CS"/>
</dbReference>
<keyword evidence="4 7" id="KW-0677">Repeat</keyword>
<dbReference type="EC" id="2.3.1.191" evidence="7"/>
<keyword evidence="3 7" id="KW-0808">Transferase</keyword>
<dbReference type="PANTHER" id="PTHR43378">
    <property type="entry name" value="UDP-3-O-ACYLGLUCOSAMINE N-ACYLTRANSFERASE"/>
    <property type="match status" value="1"/>
</dbReference>
<keyword evidence="6 7" id="KW-0012">Acyltransferase</keyword>
<organism evidence="9 10">
    <name type="scientific">Nibrella viscosa</name>
    <dbReference type="NCBI Taxonomy" id="1084524"/>
    <lineage>
        <taxon>Bacteria</taxon>
        <taxon>Pseudomonadati</taxon>
        <taxon>Bacteroidota</taxon>
        <taxon>Cytophagia</taxon>
        <taxon>Cytophagales</taxon>
        <taxon>Spirosomataceae</taxon>
        <taxon>Nibrella</taxon>
    </lineage>
</organism>
<evidence type="ECO:0000256" key="5">
    <source>
        <dbReference type="ARBA" id="ARBA00023098"/>
    </source>
</evidence>
<dbReference type="InterPro" id="IPR001451">
    <property type="entry name" value="Hexapep"/>
</dbReference>
<feature type="active site" description="Proton acceptor" evidence="7">
    <location>
        <position position="242"/>
    </location>
</feature>
<dbReference type="RefSeq" id="WP_345266776.1">
    <property type="nucleotide sequence ID" value="NZ_BAABHB010000003.1"/>
</dbReference>
<dbReference type="HAMAP" id="MF_00523">
    <property type="entry name" value="LpxD"/>
    <property type="match status" value="1"/>
</dbReference>
<dbReference type="CDD" id="cd03352">
    <property type="entry name" value="LbH_LpxD"/>
    <property type="match status" value="1"/>
</dbReference>
<gene>
    <name evidence="7 9" type="primary">lpxD</name>
    <name evidence="9" type="ORF">GCM10023187_21100</name>
</gene>
<evidence type="ECO:0000259" key="8">
    <source>
        <dbReference type="Pfam" id="PF04613"/>
    </source>
</evidence>
<dbReference type="PANTHER" id="PTHR43378:SF2">
    <property type="entry name" value="UDP-3-O-ACYLGLUCOSAMINE N-ACYLTRANSFERASE 1, MITOCHONDRIAL-RELATED"/>
    <property type="match status" value="1"/>
</dbReference>
<dbReference type="EMBL" id="BAABHB010000003">
    <property type="protein sequence ID" value="GAA4404160.1"/>
    <property type="molecule type" value="Genomic_DNA"/>
</dbReference>
<evidence type="ECO:0000256" key="2">
    <source>
        <dbReference type="ARBA" id="ARBA00022556"/>
    </source>
</evidence>
<dbReference type="InterPro" id="IPR020573">
    <property type="entry name" value="UDP_GlcNAc_AcTrfase_non-rep"/>
</dbReference>